<evidence type="ECO:0000313" key="3">
    <source>
        <dbReference type="EMBL" id="MFE9600333.1"/>
    </source>
</evidence>
<keyword evidence="1" id="KW-1133">Transmembrane helix</keyword>
<dbReference type="Pfam" id="PF19747">
    <property type="entry name" value="DUF6234"/>
    <property type="match status" value="1"/>
</dbReference>
<dbReference type="Proteomes" id="UP001601303">
    <property type="component" value="Unassembled WGS sequence"/>
</dbReference>
<dbReference type="InterPro" id="IPR046201">
    <property type="entry name" value="DUF6234"/>
</dbReference>
<organism evidence="3 4">
    <name type="scientific">Streptomyces hokutonensis</name>
    <dbReference type="NCBI Taxonomy" id="1306990"/>
    <lineage>
        <taxon>Bacteria</taxon>
        <taxon>Bacillati</taxon>
        <taxon>Actinomycetota</taxon>
        <taxon>Actinomycetes</taxon>
        <taxon>Kitasatosporales</taxon>
        <taxon>Streptomycetaceae</taxon>
        <taxon>Streptomyces</taxon>
    </lineage>
</organism>
<gene>
    <name evidence="3" type="ORF">ACFYNQ_17380</name>
</gene>
<protein>
    <submittedName>
        <fullName evidence="3">DUF6234 family protein</fullName>
    </submittedName>
</protein>
<evidence type="ECO:0000259" key="2">
    <source>
        <dbReference type="Pfam" id="PF19747"/>
    </source>
</evidence>
<feature type="domain" description="DUF6234" evidence="2">
    <location>
        <begin position="20"/>
        <end position="142"/>
    </location>
</feature>
<reference evidence="3 4" key="1">
    <citation type="submission" date="2024-10" db="EMBL/GenBank/DDBJ databases">
        <title>The Natural Products Discovery Center: Release of the First 8490 Sequenced Strains for Exploring Actinobacteria Biosynthetic Diversity.</title>
        <authorList>
            <person name="Kalkreuter E."/>
            <person name="Kautsar S.A."/>
            <person name="Yang D."/>
            <person name="Bader C.D."/>
            <person name="Teijaro C.N."/>
            <person name="Fluegel L."/>
            <person name="Davis C.M."/>
            <person name="Simpson J.R."/>
            <person name="Lauterbach L."/>
            <person name="Steele A.D."/>
            <person name="Gui C."/>
            <person name="Meng S."/>
            <person name="Li G."/>
            <person name="Viehrig K."/>
            <person name="Ye F."/>
            <person name="Su P."/>
            <person name="Kiefer A.F."/>
            <person name="Nichols A."/>
            <person name="Cepeda A.J."/>
            <person name="Yan W."/>
            <person name="Fan B."/>
            <person name="Jiang Y."/>
            <person name="Adhikari A."/>
            <person name="Zheng C.-J."/>
            <person name="Schuster L."/>
            <person name="Cowan T.M."/>
            <person name="Smanski M.J."/>
            <person name="Chevrette M.G."/>
            <person name="De Carvalho L.P.S."/>
            <person name="Shen B."/>
        </authorList>
    </citation>
    <scope>NUCLEOTIDE SEQUENCE [LARGE SCALE GENOMIC DNA]</scope>
    <source>
        <strain evidence="3 4">NPDC006488</strain>
    </source>
</reference>
<feature type="transmembrane region" description="Helical" evidence="1">
    <location>
        <begin position="66"/>
        <end position="89"/>
    </location>
</feature>
<comment type="caution">
    <text evidence="3">The sequence shown here is derived from an EMBL/GenBank/DDBJ whole genome shotgun (WGS) entry which is preliminary data.</text>
</comment>
<name>A0ABW6M2F5_9ACTN</name>
<accession>A0ABW6M2F5</accession>
<feature type="transmembrane region" description="Helical" evidence="1">
    <location>
        <begin position="96"/>
        <end position="113"/>
    </location>
</feature>
<keyword evidence="4" id="KW-1185">Reference proteome</keyword>
<keyword evidence="1" id="KW-0812">Transmembrane</keyword>
<dbReference type="RefSeq" id="WP_388106791.1">
    <property type="nucleotide sequence ID" value="NZ_JBIAHM010000005.1"/>
</dbReference>
<proteinExistence type="predicted"/>
<evidence type="ECO:0000313" key="4">
    <source>
        <dbReference type="Proteomes" id="UP001601303"/>
    </source>
</evidence>
<dbReference type="EMBL" id="JBIAHM010000005">
    <property type="protein sequence ID" value="MFE9600333.1"/>
    <property type="molecule type" value="Genomic_DNA"/>
</dbReference>
<evidence type="ECO:0000256" key="1">
    <source>
        <dbReference type="SAM" id="Phobius"/>
    </source>
</evidence>
<sequence>MTRAVPEHPSRYRRWPWSSRTSARSDIAVSVLLFLGELATLIWATFSHGMTVWAAQGDQREIDAETLANIAWMQHFFYVVLALAVLSALSRAPWSLVANLLIALLVAALFTGAQHDYDEAHPDPTPTPGVHYTPCLSGSGTCH</sequence>
<keyword evidence="1" id="KW-0472">Membrane</keyword>
<feature type="transmembrane region" description="Helical" evidence="1">
    <location>
        <begin position="27"/>
        <end position="46"/>
    </location>
</feature>